<evidence type="ECO:0000256" key="9">
    <source>
        <dbReference type="HAMAP-Rule" id="MF_01023"/>
    </source>
</evidence>
<dbReference type="EC" id="2.6.1.9" evidence="9"/>
<keyword evidence="8 9" id="KW-0368">Histidine biosynthesis</keyword>
<evidence type="ECO:0000313" key="11">
    <source>
        <dbReference type="EMBL" id="OLS03189.1"/>
    </source>
</evidence>
<keyword evidence="7 9" id="KW-0663">Pyridoxal phosphate</keyword>
<evidence type="ECO:0000256" key="5">
    <source>
        <dbReference type="ARBA" id="ARBA00022605"/>
    </source>
</evidence>
<dbReference type="EMBL" id="LTDM01000011">
    <property type="protein sequence ID" value="OLS03189.1"/>
    <property type="molecule type" value="Genomic_DNA"/>
</dbReference>
<dbReference type="HAMAP" id="MF_01023">
    <property type="entry name" value="HisC_aminotrans_2"/>
    <property type="match status" value="1"/>
</dbReference>
<feature type="modified residue" description="N6-(pyridoxal phosphate)lysine" evidence="9">
    <location>
        <position position="198"/>
    </location>
</feature>
<dbReference type="InterPro" id="IPR015421">
    <property type="entry name" value="PyrdxlP-dep_Trfase_major"/>
</dbReference>
<dbReference type="CDD" id="cd00609">
    <property type="entry name" value="AAT_like"/>
    <property type="match status" value="1"/>
</dbReference>
<dbReference type="InterPro" id="IPR004839">
    <property type="entry name" value="Aminotransferase_I/II_large"/>
</dbReference>
<name>A0A1U7M7J8_TISCR</name>
<protein>
    <recommendedName>
        <fullName evidence="9">Histidinol-phosphate aminotransferase</fullName>
        <ecNumber evidence="9">2.6.1.9</ecNumber>
    </recommendedName>
    <alternativeName>
        <fullName evidence="9">Imidazole acetol-phosphate transaminase</fullName>
    </alternativeName>
</protein>
<comment type="cofactor">
    <cofactor evidence="1 9">
        <name>pyridoxal 5'-phosphate</name>
        <dbReference type="ChEBI" id="CHEBI:597326"/>
    </cofactor>
</comment>
<dbReference type="AlphaFoldDB" id="A0A1U7M7J8"/>
<dbReference type="InterPro" id="IPR015424">
    <property type="entry name" value="PyrdxlP-dep_Trfase"/>
</dbReference>
<accession>A0A1U7M7J8</accession>
<dbReference type="InterPro" id="IPR001917">
    <property type="entry name" value="Aminotrans_II_pyridoxalP_BS"/>
</dbReference>
<sequence length="335" mass="38468">MKKYLREEIKNLNAYEVINRDYRVKLDANEGVDWIGGLNRYPVDRSDKLREALAEKLDKSPDELVLGNGSSELIELMMKAYLEAGETVVSFSPSFSMYKIFTIIHKGKYEDYPLDGMERLNVDGFIDFVKEKKAKLVILGNPNNPTGTLIPREDILKIVRSVDAMVILDEAYIEFSNYPKGDDTREFENLVVLRTFSKARGLAGIRLGYMIANKETIGYINRVKSPYNVNVLTQEMGLKALENDSITSNNIEIIKRERERMKMFLEEKELKPLSSGANFLFFKAPKNIFDALWDKDILIRKFGGELEDYYRLTIGTPEENDIVIEAIEEVENARS</sequence>
<dbReference type="OrthoDB" id="9813612at2"/>
<comment type="subunit">
    <text evidence="3 9">Homodimer.</text>
</comment>
<comment type="pathway">
    <text evidence="9">Amino-acid biosynthesis; L-histidine biosynthesis; L-histidine from 5-phospho-alpha-D-ribose 1-diphosphate: step 7/9.</text>
</comment>
<dbReference type="Proteomes" id="UP000186112">
    <property type="component" value="Unassembled WGS sequence"/>
</dbReference>
<dbReference type="Pfam" id="PF00155">
    <property type="entry name" value="Aminotran_1_2"/>
    <property type="match status" value="1"/>
</dbReference>
<comment type="catalytic activity">
    <reaction evidence="9">
        <text>L-histidinol phosphate + 2-oxoglutarate = 3-(imidazol-4-yl)-2-oxopropyl phosphate + L-glutamate</text>
        <dbReference type="Rhea" id="RHEA:23744"/>
        <dbReference type="ChEBI" id="CHEBI:16810"/>
        <dbReference type="ChEBI" id="CHEBI:29985"/>
        <dbReference type="ChEBI" id="CHEBI:57766"/>
        <dbReference type="ChEBI" id="CHEBI:57980"/>
        <dbReference type="EC" id="2.6.1.9"/>
    </reaction>
</comment>
<evidence type="ECO:0000256" key="2">
    <source>
        <dbReference type="ARBA" id="ARBA00007970"/>
    </source>
</evidence>
<evidence type="ECO:0000256" key="6">
    <source>
        <dbReference type="ARBA" id="ARBA00022679"/>
    </source>
</evidence>
<gene>
    <name evidence="9 11" type="primary">hisC</name>
    <name evidence="11" type="ORF">TICRE_08900</name>
</gene>
<dbReference type="PANTHER" id="PTHR42885">
    <property type="entry name" value="HISTIDINOL-PHOSPHATE AMINOTRANSFERASE-RELATED"/>
    <property type="match status" value="1"/>
</dbReference>
<dbReference type="PROSITE" id="PS00599">
    <property type="entry name" value="AA_TRANSFER_CLASS_2"/>
    <property type="match status" value="1"/>
</dbReference>
<dbReference type="GO" id="GO:0000105">
    <property type="term" value="P:L-histidine biosynthetic process"/>
    <property type="evidence" value="ECO:0007669"/>
    <property type="project" value="UniProtKB-UniRule"/>
</dbReference>
<dbReference type="NCBIfam" id="TIGR01141">
    <property type="entry name" value="hisC"/>
    <property type="match status" value="1"/>
</dbReference>
<keyword evidence="4 9" id="KW-0032">Aminotransferase</keyword>
<comment type="similarity">
    <text evidence="2 9">Belongs to the class-II pyridoxal-phosphate-dependent aminotransferase family. Histidinol-phosphate aminotransferase subfamily.</text>
</comment>
<dbReference type="UniPathway" id="UPA00031">
    <property type="reaction ID" value="UER00012"/>
</dbReference>
<organism evidence="11 12">
    <name type="scientific">Tissierella creatinophila DSM 6911</name>
    <dbReference type="NCBI Taxonomy" id="1123403"/>
    <lineage>
        <taxon>Bacteria</taxon>
        <taxon>Bacillati</taxon>
        <taxon>Bacillota</taxon>
        <taxon>Tissierellia</taxon>
        <taxon>Tissierellales</taxon>
        <taxon>Tissierellaceae</taxon>
        <taxon>Tissierella</taxon>
    </lineage>
</organism>
<dbReference type="Gene3D" id="3.90.1150.10">
    <property type="entry name" value="Aspartate Aminotransferase, domain 1"/>
    <property type="match status" value="1"/>
</dbReference>
<dbReference type="Gene3D" id="3.40.640.10">
    <property type="entry name" value="Type I PLP-dependent aspartate aminotransferase-like (Major domain)"/>
    <property type="match status" value="1"/>
</dbReference>
<dbReference type="SUPFAM" id="SSF53383">
    <property type="entry name" value="PLP-dependent transferases"/>
    <property type="match status" value="1"/>
</dbReference>
<keyword evidence="6 9" id="KW-0808">Transferase</keyword>
<dbReference type="RefSeq" id="WP_075725554.1">
    <property type="nucleotide sequence ID" value="NZ_LTDM01000011.1"/>
</dbReference>
<dbReference type="GO" id="GO:0004400">
    <property type="term" value="F:histidinol-phosphate transaminase activity"/>
    <property type="evidence" value="ECO:0007669"/>
    <property type="project" value="UniProtKB-UniRule"/>
</dbReference>
<feature type="domain" description="Aminotransferase class I/classII large" evidence="10">
    <location>
        <begin position="35"/>
        <end position="327"/>
    </location>
</feature>
<proteinExistence type="inferred from homology"/>
<evidence type="ECO:0000256" key="3">
    <source>
        <dbReference type="ARBA" id="ARBA00011738"/>
    </source>
</evidence>
<evidence type="ECO:0000256" key="7">
    <source>
        <dbReference type="ARBA" id="ARBA00022898"/>
    </source>
</evidence>
<evidence type="ECO:0000313" key="12">
    <source>
        <dbReference type="Proteomes" id="UP000186112"/>
    </source>
</evidence>
<evidence type="ECO:0000256" key="8">
    <source>
        <dbReference type="ARBA" id="ARBA00023102"/>
    </source>
</evidence>
<reference evidence="11 12" key="1">
    <citation type="submission" date="2016-02" db="EMBL/GenBank/DDBJ databases">
        <title>Genome sequence of Tissierella creatinophila DSM 6911.</title>
        <authorList>
            <person name="Poehlein A."/>
            <person name="Daniel R."/>
        </authorList>
    </citation>
    <scope>NUCLEOTIDE SEQUENCE [LARGE SCALE GENOMIC DNA]</scope>
    <source>
        <strain evidence="11 12">DSM 6911</strain>
    </source>
</reference>
<evidence type="ECO:0000256" key="4">
    <source>
        <dbReference type="ARBA" id="ARBA00022576"/>
    </source>
</evidence>
<dbReference type="GO" id="GO:0030170">
    <property type="term" value="F:pyridoxal phosphate binding"/>
    <property type="evidence" value="ECO:0007669"/>
    <property type="project" value="InterPro"/>
</dbReference>
<dbReference type="InterPro" id="IPR015422">
    <property type="entry name" value="PyrdxlP-dep_Trfase_small"/>
</dbReference>
<dbReference type="InterPro" id="IPR005861">
    <property type="entry name" value="HisP_aminotrans"/>
</dbReference>
<comment type="caution">
    <text evidence="11">The sequence shown here is derived from an EMBL/GenBank/DDBJ whole genome shotgun (WGS) entry which is preliminary data.</text>
</comment>
<evidence type="ECO:0000256" key="1">
    <source>
        <dbReference type="ARBA" id="ARBA00001933"/>
    </source>
</evidence>
<dbReference type="PANTHER" id="PTHR42885:SF2">
    <property type="entry name" value="HISTIDINOL-PHOSPHATE AMINOTRANSFERASE"/>
    <property type="match status" value="1"/>
</dbReference>
<keyword evidence="12" id="KW-1185">Reference proteome</keyword>
<keyword evidence="5 9" id="KW-0028">Amino-acid biosynthesis</keyword>
<evidence type="ECO:0000259" key="10">
    <source>
        <dbReference type="Pfam" id="PF00155"/>
    </source>
</evidence>